<evidence type="ECO:0000313" key="3">
    <source>
        <dbReference type="EMBL" id="MXP40634.1"/>
    </source>
</evidence>
<feature type="region of interest" description="Disordered" evidence="1">
    <location>
        <begin position="44"/>
        <end position="75"/>
    </location>
</feature>
<evidence type="ECO:0000256" key="1">
    <source>
        <dbReference type="SAM" id="MobiDB-lite"/>
    </source>
</evidence>
<keyword evidence="4" id="KW-1185">Reference proteome</keyword>
<dbReference type="AlphaFoldDB" id="A0A6I4US66"/>
<organism evidence="3 4">
    <name type="scientific">Croceibacterium soli</name>
    <dbReference type="NCBI Taxonomy" id="1739690"/>
    <lineage>
        <taxon>Bacteria</taxon>
        <taxon>Pseudomonadati</taxon>
        <taxon>Pseudomonadota</taxon>
        <taxon>Alphaproteobacteria</taxon>
        <taxon>Sphingomonadales</taxon>
        <taxon>Erythrobacteraceae</taxon>
        <taxon>Croceibacterium</taxon>
    </lineage>
</organism>
<protein>
    <submittedName>
        <fullName evidence="3">Uncharacterized protein</fullName>
    </submittedName>
</protein>
<reference evidence="3 4" key="1">
    <citation type="submission" date="2019-12" db="EMBL/GenBank/DDBJ databases">
        <title>Genomic-based taxomic classification of the family Erythrobacteraceae.</title>
        <authorList>
            <person name="Xu L."/>
        </authorList>
    </citation>
    <scope>NUCLEOTIDE SEQUENCE [LARGE SCALE GENOMIC DNA]</scope>
    <source>
        <strain evidence="3 4">MCCC 1K02066</strain>
    </source>
</reference>
<keyword evidence="2" id="KW-1133">Transmembrane helix</keyword>
<proteinExistence type="predicted"/>
<feature type="compositionally biased region" description="Pro residues" evidence="1">
    <location>
        <begin position="62"/>
        <end position="75"/>
    </location>
</feature>
<accession>A0A6I4US66</accession>
<name>A0A6I4US66_9SPHN</name>
<evidence type="ECO:0000256" key="2">
    <source>
        <dbReference type="SAM" id="Phobius"/>
    </source>
</evidence>
<feature type="compositionally biased region" description="Low complexity" evidence="1">
    <location>
        <begin position="45"/>
        <end position="54"/>
    </location>
</feature>
<dbReference type="EMBL" id="WTYK01000001">
    <property type="protein sequence ID" value="MXP40634.1"/>
    <property type="molecule type" value="Genomic_DNA"/>
</dbReference>
<comment type="caution">
    <text evidence="3">The sequence shown here is derived from an EMBL/GenBank/DDBJ whole genome shotgun (WGS) entry which is preliminary data.</text>
</comment>
<dbReference type="RefSeq" id="WP_160745445.1">
    <property type="nucleotide sequence ID" value="NZ_WTYK01000001.1"/>
</dbReference>
<gene>
    <name evidence="3" type="ORF">GRI75_03090</name>
</gene>
<keyword evidence="2" id="KW-0812">Transmembrane</keyword>
<feature type="transmembrane region" description="Helical" evidence="2">
    <location>
        <begin position="20"/>
        <end position="39"/>
    </location>
</feature>
<keyword evidence="2" id="KW-0472">Membrane</keyword>
<dbReference type="Proteomes" id="UP000469159">
    <property type="component" value="Unassembled WGS sequence"/>
</dbReference>
<evidence type="ECO:0000313" key="4">
    <source>
        <dbReference type="Proteomes" id="UP000469159"/>
    </source>
</evidence>
<sequence>MPLGSPGRAQEPIHVVPMALALALAAFAGGALGLVWHVLSEDGKAAPAAEGQADAAEDERVPPPAPPTSAPPVGR</sequence>